<feature type="non-terminal residue" evidence="1">
    <location>
        <position position="1"/>
    </location>
</feature>
<gene>
    <name evidence="1" type="ORF">METZ01_LOCUS386277</name>
</gene>
<protein>
    <submittedName>
        <fullName evidence="1">Uncharacterized protein</fullName>
    </submittedName>
</protein>
<dbReference type="SUPFAM" id="SSF49785">
    <property type="entry name" value="Galactose-binding domain-like"/>
    <property type="match status" value="1"/>
</dbReference>
<proteinExistence type="predicted"/>
<sequence length="293" mass="32484">AKREEGVLANDAGVSPATKAQLLAKPQHGKLTFRADGTFDYTPNEAFTGTDRFLYRLAKAEVAREQMLVLVGSEWRYYDKATAPSRNWIKPSFDDSAWSSGPGLFGYGNGFEATIVSYGTNPESKRATAYFRQTFEVDAVELIEKMTFKLLRDDAAAVYLNGKQIYRDSNLSKTARHTTYATSTIVDETAYATFEVLGSRLANGKNVVTAEVHQSNRTSSDLSFALFGKAHMLPGAWVTLKVDLINNANDLIYLNVKESPLTIVFDSKLQKTYTIETSANLIDWDKAQVINGN</sequence>
<dbReference type="EMBL" id="UINC01144112">
    <property type="protein sequence ID" value="SVD33423.1"/>
    <property type="molecule type" value="Genomic_DNA"/>
</dbReference>
<name>A0A382UGM6_9ZZZZ</name>
<evidence type="ECO:0000313" key="1">
    <source>
        <dbReference type="EMBL" id="SVD33423.1"/>
    </source>
</evidence>
<dbReference type="AlphaFoldDB" id="A0A382UGM6"/>
<dbReference type="Pfam" id="PF17963">
    <property type="entry name" value="Big_9"/>
    <property type="match status" value="1"/>
</dbReference>
<accession>A0A382UGM6</accession>
<dbReference type="Gene3D" id="2.60.120.260">
    <property type="entry name" value="Galactose-binding domain-like"/>
    <property type="match status" value="1"/>
</dbReference>
<feature type="non-terminal residue" evidence="1">
    <location>
        <position position="293"/>
    </location>
</feature>
<reference evidence="1" key="1">
    <citation type="submission" date="2018-05" db="EMBL/GenBank/DDBJ databases">
        <authorList>
            <person name="Lanie J.A."/>
            <person name="Ng W.-L."/>
            <person name="Kazmierczak K.M."/>
            <person name="Andrzejewski T.M."/>
            <person name="Davidsen T.M."/>
            <person name="Wayne K.J."/>
            <person name="Tettelin H."/>
            <person name="Glass J.I."/>
            <person name="Rusch D."/>
            <person name="Podicherti R."/>
            <person name="Tsui H.-C.T."/>
            <person name="Winkler M.E."/>
        </authorList>
    </citation>
    <scope>NUCLEOTIDE SEQUENCE</scope>
</reference>
<organism evidence="1">
    <name type="scientific">marine metagenome</name>
    <dbReference type="NCBI Taxonomy" id="408172"/>
    <lineage>
        <taxon>unclassified sequences</taxon>
        <taxon>metagenomes</taxon>
        <taxon>ecological metagenomes</taxon>
    </lineage>
</organism>
<dbReference type="InterPro" id="IPR008979">
    <property type="entry name" value="Galactose-bd-like_sf"/>
</dbReference>
<dbReference type="Gene3D" id="2.60.40.3440">
    <property type="match status" value="1"/>
</dbReference>